<dbReference type="EMBL" id="MZ130478">
    <property type="protein sequence ID" value="QWM89419.1"/>
    <property type="molecule type" value="Genomic_DNA"/>
</dbReference>
<reference evidence="2 3" key="1">
    <citation type="submission" date="2021-04" db="EMBL/GenBank/DDBJ databases">
        <authorList>
            <person name="Shkoporov A.N."/>
            <person name="Stockdale S.R."/>
            <person name="Guerin E."/>
            <person name="Ross R.P."/>
            <person name="Hill C."/>
        </authorList>
    </citation>
    <scope>NUCLEOTIDE SEQUENCE [LARGE SCALE GENOMIC DNA]</scope>
    <source>
        <strain evidence="3">cr151_1</strain>
    </source>
</reference>
<evidence type="ECO:0000259" key="1">
    <source>
        <dbReference type="PROSITE" id="PS50206"/>
    </source>
</evidence>
<feature type="domain" description="Rhodanese" evidence="1">
    <location>
        <begin position="38"/>
        <end position="103"/>
    </location>
</feature>
<organism evidence="2 3">
    <name type="scientific">uncultured phage cr151_1</name>
    <dbReference type="NCBI Taxonomy" id="2986406"/>
    <lineage>
        <taxon>Viruses</taxon>
        <taxon>Duplodnaviria</taxon>
        <taxon>Heunggongvirae</taxon>
        <taxon>Uroviricota</taxon>
        <taxon>Caudoviricetes</taxon>
        <taxon>Crassvirales</taxon>
        <taxon>Steigviridae</taxon>
        <taxon>Asinivirinae</taxon>
        <taxon>Kolpuevirus</taxon>
        <taxon>Kolpuevirus coli</taxon>
    </lineage>
</organism>
<dbReference type="Gene3D" id="3.40.50.2020">
    <property type="match status" value="1"/>
</dbReference>
<protein>
    <recommendedName>
        <fullName evidence="1">Rhodanese domain-containing protein</fullName>
    </recommendedName>
</protein>
<dbReference type="SUPFAM" id="SSF53271">
    <property type="entry name" value="PRTase-like"/>
    <property type="match status" value="1"/>
</dbReference>
<dbReference type="InterPro" id="IPR029057">
    <property type="entry name" value="PRTase-like"/>
</dbReference>
<dbReference type="GeneID" id="75691839"/>
<dbReference type="CDD" id="cd06223">
    <property type="entry name" value="PRTases_typeI"/>
    <property type="match status" value="1"/>
</dbReference>
<name>A0AAE7RU45_9CAUD</name>
<dbReference type="Proteomes" id="UP000827406">
    <property type="component" value="Segment"/>
</dbReference>
<gene>
    <name evidence="2" type="primary">gp_16083</name>
</gene>
<accession>A0AAE7RU45</accession>
<sequence length="168" mass="18873">MNFIYFEKVADVTYPIGGEFYDNFNYVREAARTLHTVVDKDEDIALVCRGTSGCIIAGAVGYILKKKGRKVTIVISRKSKNTHGGNMDGYYKILKGAVPVVIDDFISSGDTIGEILKDLGAFIKWNTYPFLCTANFLDESVLIGRKENGRIMFYEVINRFDTMICNKP</sequence>
<dbReference type="InterPro" id="IPR001763">
    <property type="entry name" value="Rhodanese-like_dom"/>
</dbReference>
<dbReference type="PROSITE" id="PS50206">
    <property type="entry name" value="RHODANESE_3"/>
    <property type="match status" value="1"/>
</dbReference>
<proteinExistence type="predicted"/>
<keyword evidence="3" id="KW-1185">Reference proteome</keyword>
<evidence type="ECO:0000313" key="3">
    <source>
        <dbReference type="Proteomes" id="UP000827406"/>
    </source>
</evidence>
<dbReference type="KEGG" id="vg:75691839"/>
<evidence type="ECO:0000313" key="2">
    <source>
        <dbReference type="EMBL" id="QWM89419.1"/>
    </source>
</evidence>
<dbReference type="RefSeq" id="YP_010358991.1">
    <property type="nucleotide sequence ID" value="NC_062768.1"/>
</dbReference>
<dbReference type="InterPro" id="IPR000836">
    <property type="entry name" value="PRTase_dom"/>
</dbReference>